<organism evidence="4 5">
    <name type="scientific">Acidocella aquatica</name>
    <dbReference type="NCBI Taxonomy" id="1922313"/>
    <lineage>
        <taxon>Bacteria</taxon>
        <taxon>Pseudomonadati</taxon>
        <taxon>Pseudomonadota</taxon>
        <taxon>Alphaproteobacteria</taxon>
        <taxon>Acetobacterales</taxon>
        <taxon>Acidocellaceae</taxon>
        <taxon>Acidocella</taxon>
    </lineage>
</organism>
<protein>
    <recommendedName>
        <fullName evidence="3">Transglycosylase SLT domain-containing protein</fullName>
    </recommendedName>
</protein>
<evidence type="ECO:0000256" key="2">
    <source>
        <dbReference type="SAM" id="MobiDB-lite"/>
    </source>
</evidence>
<feature type="compositionally biased region" description="Low complexity" evidence="2">
    <location>
        <begin position="238"/>
        <end position="252"/>
    </location>
</feature>
<comment type="similarity">
    <text evidence="1">Belongs to the virb1 family.</text>
</comment>
<dbReference type="Gene3D" id="1.10.530.10">
    <property type="match status" value="1"/>
</dbReference>
<evidence type="ECO:0000256" key="1">
    <source>
        <dbReference type="ARBA" id="ARBA00009387"/>
    </source>
</evidence>
<evidence type="ECO:0000313" key="5">
    <source>
        <dbReference type="Proteomes" id="UP001156641"/>
    </source>
</evidence>
<evidence type="ECO:0000259" key="3">
    <source>
        <dbReference type="Pfam" id="PF01464"/>
    </source>
</evidence>
<dbReference type="SUPFAM" id="SSF53955">
    <property type="entry name" value="Lysozyme-like"/>
    <property type="match status" value="1"/>
</dbReference>
<dbReference type="EMBL" id="BSOS01000097">
    <property type="protein sequence ID" value="GLR68844.1"/>
    <property type="molecule type" value="Genomic_DNA"/>
</dbReference>
<feature type="domain" description="Transglycosylase SLT" evidence="3">
    <location>
        <begin position="28"/>
        <end position="148"/>
    </location>
</feature>
<dbReference type="InterPro" id="IPR023346">
    <property type="entry name" value="Lysozyme-like_dom_sf"/>
</dbReference>
<feature type="region of interest" description="Disordered" evidence="2">
    <location>
        <begin position="207"/>
        <end position="252"/>
    </location>
</feature>
<accession>A0ABQ6A8M5</accession>
<dbReference type="CDD" id="cd16892">
    <property type="entry name" value="LT_VirB1-like"/>
    <property type="match status" value="1"/>
</dbReference>
<name>A0ABQ6A8M5_9PROT</name>
<sequence length="252" mass="25255">MAGVAWGTPEPAWATPLSAAEFAATASRCAPSVSAQTLAAVARTESGFDPWALHDNTTGLSERPDNAPAALADASAWVAHGDSVDIGMMQINSANLPALNMTVASALDPCVSLAGGAAVLRAAFGDGNTSANAQVALLLALSRYNTGSPLRGIMNGYARKVMANGSVSALPAAAPAVSAFPSTDPNMPPSWDVSATGAYAQSHGAPWLVPLAPDTDDTPKQPVGLPAPAQAPDTLVASSQASSSPQATTRSP</sequence>
<reference evidence="5" key="1">
    <citation type="journal article" date="2019" name="Int. J. Syst. Evol. Microbiol.">
        <title>The Global Catalogue of Microorganisms (GCM) 10K type strain sequencing project: providing services to taxonomists for standard genome sequencing and annotation.</title>
        <authorList>
            <consortium name="The Broad Institute Genomics Platform"/>
            <consortium name="The Broad Institute Genome Sequencing Center for Infectious Disease"/>
            <person name="Wu L."/>
            <person name="Ma J."/>
        </authorList>
    </citation>
    <scope>NUCLEOTIDE SEQUENCE [LARGE SCALE GENOMIC DNA]</scope>
    <source>
        <strain evidence="5">NBRC 112502</strain>
    </source>
</reference>
<comment type="caution">
    <text evidence="4">The sequence shown here is derived from an EMBL/GenBank/DDBJ whole genome shotgun (WGS) entry which is preliminary data.</text>
</comment>
<proteinExistence type="inferred from homology"/>
<evidence type="ECO:0000313" key="4">
    <source>
        <dbReference type="EMBL" id="GLR68844.1"/>
    </source>
</evidence>
<keyword evidence="5" id="KW-1185">Reference proteome</keyword>
<dbReference type="Proteomes" id="UP001156641">
    <property type="component" value="Unassembled WGS sequence"/>
</dbReference>
<dbReference type="InterPro" id="IPR008258">
    <property type="entry name" value="Transglycosylase_SLT_dom_1"/>
</dbReference>
<dbReference type="Pfam" id="PF01464">
    <property type="entry name" value="SLT"/>
    <property type="match status" value="1"/>
</dbReference>
<gene>
    <name evidence="4" type="ORF">GCM10010909_35260</name>
</gene>